<sequence>MLQLNPLRTISITYRNNFVNCKALLQKNFELNRNKRLFSNSATRKMRFLQYTCKNNGPQRLGVQLSQDSDIIELSAVTASVPNNLIEFLKGGDEFMEKAKRITAEAKSVVDPKEVNILAPLSKPDKILCVGLNYKSHCDEQKRPYPEEPIFFNKFPSTIVGPTDDVIHPPNTKALDWEIELGIVIGKLCRRVHKTEVNDYIFGYTVCQDISARDWQSPKKNGGQWLFAKSMDTFCPIGPSVVAKEFVCDPKDLKLRCSVNGVVMQDGNTSDMVHDVYHIVSFLSHCITLLPGDVILTGTPSGVGLFRNPRIFLKAGDVIESEITGLGKLCNKIVE</sequence>
<dbReference type="InParanoid" id="R4G448"/>
<dbReference type="VEuPathDB" id="VectorBase:RPRC002807"/>
<feature type="domain" description="Fumarylacetoacetase-like C-terminal" evidence="3">
    <location>
        <begin position="126"/>
        <end position="334"/>
    </location>
</feature>
<dbReference type="RefSeq" id="XP_073970178.1">
    <property type="nucleotide sequence ID" value="XM_074114077.1"/>
</dbReference>
<reference evidence="6" key="2">
    <citation type="submission" date="2015-04" db="EMBL/GenBank/DDBJ databases">
        <authorList>
            <person name="Wilson R.K."/>
            <person name="Warren W."/>
            <person name="Dotson E."/>
            <person name="Oliveira P.L."/>
        </authorList>
    </citation>
    <scope>NUCLEOTIDE SEQUENCE</scope>
</reference>
<dbReference type="HOGENOM" id="CLU_028458_3_2_1"/>
<accession>R4G448</accession>
<dbReference type="PANTHER" id="PTHR42796">
    <property type="entry name" value="FUMARYLACETOACETATE HYDROLASE DOMAIN-CONTAINING PROTEIN 2A-RELATED"/>
    <property type="match status" value="1"/>
</dbReference>
<dbReference type="InterPro" id="IPR051121">
    <property type="entry name" value="FAH"/>
</dbReference>
<reference evidence="4" key="1">
    <citation type="submission" date="2013-04" db="EMBL/GenBank/DDBJ databases">
        <title>An insight into the transcriptome of the digestive tract of the blood sucking bug, Rhodnius prolixus.</title>
        <authorList>
            <person name="Ribeiro J.M.C."/>
            <person name="Genta F.A."/>
            <person name="Sorgine M.H.F."/>
            <person name="Paiva-Silva G.O."/>
            <person name="Majerowicz D."/>
            <person name="Medeiros M."/>
            <person name="Koerich L."/>
            <person name="Terra W.R."/>
            <person name="Ferreira C."/>
            <person name="Pimentel A.C."/>
            <person name="Bisch P.M."/>
            <person name="Diniz M.M.P."/>
            <person name="Nascimento R."/>
            <person name="Salmon D."/>
            <person name="Silber A.M."/>
            <person name="Alves M."/>
            <person name="Oliveira M.F."/>
            <person name="Gondim K.C."/>
            <person name="Silva Neto M.A.C."/>
            <person name="Atella G.C."/>
            <person name="Araujo H."/>
            <person name="Dias F.S."/>
            <person name="Polycarpo C.R."/>
            <person name="Fampa P."/>
            <person name="Melo A.C."/>
            <person name="Tanaka A.S."/>
            <person name="Balczun C."/>
            <person name="Oliveira J.H.M."/>
            <person name="Goncalves R."/>
            <person name="Lazoski C."/>
            <person name="Pereira M.A."/>
            <person name="Rivera-Pomar R."/>
            <person name="Diambra L."/>
            <person name="Schaub G.A."/>
            <person name="Garcia E.S."/>
            <person name="Azambuja P."/>
            <person name="Braz G.R.C."/>
            <person name="Oliveira P.L."/>
        </authorList>
    </citation>
    <scope>NUCLEOTIDE SEQUENCE</scope>
</reference>
<dbReference type="FunFam" id="3.90.850.10:FF:000002">
    <property type="entry name" value="2-hydroxyhepta-2,4-diene-1,7-dioate isomerase"/>
    <property type="match status" value="1"/>
</dbReference>
<keyword evidence="6" id="KW-1185">Reference proteome</keyword>
<dbReference type="InterPro" id="IPR036663">
    <property type="entry name" value="Fumarylacetoacetase_C_sf"/>
</dbReference>
<dbReference type="Pfam" id="PF01557">
    <property type="entry name" value="FAA_hydrolase"/>
    <property type="match status" value="1"/>
</dbReference>
<dbReference type="GO" id="GO:0006107">
    <property type="term" value="P:oxaloacetate metabolic process"/>
    <property type="evidence" value="ECO:0007669"/>
    <property type="project" value="UniProtKB-ARBA"/>
</dbReference>
<dbReference type="FunCoup" id="R4G448">
    <property type="interactions" value="63"/>
</dbReference>
<evidence type="ECO:0000313" key="4">
    <source>
        <dbReference type="EMBL" id="JAA76409.1"/>
    </source>
</evidence>
<dbReference type="AlphaFoldDB" id="R4G448"/>
<comment type="similarity">
    <text evidence="1">Belongs to the FAH family.</text>
</comment>
<reference evidence="5" key="3">
    <citation type="submission" date="2015-05" db="UniProtKB">
        <authorList>
            <consortium name="EnsemblMetazoa"/>
        </authorList>
    </citation>
    <scope>IDENTIFICATION</scope>
</reference>
<dbReference type="PANTHER" id="PTHR42796:SF4">
    <property type="entry name" value="FUMARYLACETOACETATE HYDROLASE DOMAIN-CONTAINING PROTEIN 2A"/>
    <property type="match status" value="1"/>
</dbReference>
<organism evidence="4">
    <name type="scientific">Rhodnius prolixus</name>
    <name type="common">Triatomid bug</name>
    <dbReference type="NCBI Taxonomy" id="13249"/>
    <lineage>
        <taxon>Eukaryota</taxon>
        <taxon>Metazoa</taxon>
        <taxon>Ecdysozoa</taxon>
        <taxon>Arthropoda</taxon>
        <taxon>Hexapoda</taxon>
        <taxon>Insecta</taxon>
        <taxon>Pterygota</taxon>
        <taxon>Neoptera</taxon>
        <taxon>Paraneoptera</taxon>
        <taxon>Hemiptera</taxon>
        <taxon>Heteroptera</taxon>
        <taxon>Panheteroptera</taxon>
        <taxon>Cimicomorpha</taxon>
        <taxon>Reduviidae</taxon>
        <taxon>Triatominae</taxon>
        <taxon>Rhodnius</taxon>
    </lineage>
</organism>
<dbReference type="InterPro" id="IPR011234">
    <property type="entry name" value="Fumarylacetoacetase-like_C"/>
</dbReference>
<keyword evidence="2" id="KW-0479">Metal-binding</keyword>
<dbReference type="GeneID" id="141446985"/>
<dbReference type="EnsemblMetazoa" id="RPRC002807-RA">
    <property type="protein sequence ID" value="RPRC002807-PA"/>
    <property type="gene ID" value="RPRC002807"/>
</dbReference>
<dbReference type="Gene3D" id="3.90.850.10">
    <property type="entry name" value="Fumarylacetoacetase-like, C-terminal domain"/>
    <property type="match status" value="1"/>
</dbReference>
<dbReference type="EMBL" id="ACPB03010171">
    <property type="status" value="NOT_ANNOTATED_CDS"/>
    <property type="molecule type" value="Genomic_DNA"/>
</dbReference>
<evidence type="ECO:0000256" key="2">
    <source>
        <dbReference type="ARBA" id="ARBA00022723"/>
    </source>
</evidence>
<dbReference type="Proteomes" id="UP000015103">
    <property type="component" value="Unassembled WGS sequence"/>
</dbReference>
<dbReference type="GO" id="GO:0050163">
    <property type="term" value="F:oxaloacetate tautomerase activity"/>
    <property type="evidence" value="ECO:0007669"/>
    <property type="project" value="UniProtKB-ARBA"/>
</dbReference>
<evidence type="ECO:0000313" key="5">
    <source>
        <dbReference type="EnsemblMetazoa" id="RPRC002807-PA"/>
    </source>
</evidence>
<dbReference type="OMA" id="CNKIVAP"/>
<evidence type="ECO:0000256" key="1">
    <source>
        <dbReference type="ARBA" id="ARBA00010211"/>
    </source>
</evidence>
<dbReference type="STRING" id="13249.R4G448"/>
<dbReference type="EMBL" id="GAHY01001101">
    <property type="protein sequence ID" value="JAA76409.1"/>
    <property type="molecule type" value="mRNA"/>
</dbReference>
<name>R4G448_RHOPR</name>
<evidence type="ECO:0000259" key="3">
    <source>
        <dbReference type="Pfam" id="PF01557"/>
    </source>
</evidence>
<dbReference type="SUPFAM" id="SSF56529">
    <property type="entry name" value="FAH"/>
    <property type="match status" value="1"/>
</dbReference>
<proteinExistence type="evidence at transcript level"/>
<dbReference type="eggNOG" id="KOG1535">
    <property type="taxonomic scope" value="Eukaryota"/>
</dbReference>
<evidence type="ECO:0000313" key="6">
    <source>
        <dbReference type="Proteomes" id="UP000015103"/>
    </source>
</evidence>
<protein>
    <submittedName>
        <fullName evidence="4 5">Putative fumarylacetoacetate hydralase</fullName>
    </submittedName>
</protein>
<dbReference type="GO" id="GO:0046872">
    <property type="term" value="F:metal ion binding"/>
    <property type="evidence" value="ECO:0007669"/>
    <property type="project" value="UniProtKB-KW"/>
</dbReference>